<evidence type="ECO:0000256" key="1">
    <source>
        <dbReference type="SAM" id="MobiDB-lite"/>
    </source>
</evidence>
<dbReference type="Proteomes" id="UP001596461">
    <property type="component" value="Unassembled WGS sequence"/>
</dbReference>
<feature type="transmembrane region" description="Helical" evidence="2">
    <location>
        <begin position="33"/>
        <end position="51"/>
    </location>
</feature>
<evidence type="ECO:0000313" key="4">
    <source>
        <dbReference type="Proteomes" id="UP001596461"/>
    </source>
</evidence>
<feature type="transmembrane region" description="Helical" evidence="2">
    <location>
        <begin position="97"/>
        <end position="122"/>
    </location>
</feature>
<dbReference type="EMBL" id="JBHTAH010000002">
    <property type="protein sequence ID" value="MFC7068642.1"/>
    <property type="molecule type" value="Genomic_DNA"/>
</dbReference>
<feature type="transmembrane region" description="Helical" evidence="2">
    <location>
        <begin position="165"/>
        <end position="195"/>
    </location>
</feature>
<evidence type="ECO:0000256" key="2">
    <source>
        <dbReference type="SAM" id="Phobius"/>
    </source>
</evidence>
<proteinExistence type="predicted"/>
<sequence length="301" mass="30482">MNDADADGTARSPRGAPTLPELRRVPGLLRRDPWLAVPFLLAAVVVGLVGLRRRRDALPSTTPDELAATLHVEPSLYPAGTQPTVRHVGAFVDARPVYLAGAVGLEAVAAAAVALAGWVVVVRSAGARYRAAAFARYLGVVLLLGPVPTLLGSPSVDVDGLFPGLFVAVVGALVVVRLFLVPGFLAVGAGVPAAVRRSVAASRGRGWRLLAYAVGFGTASWLLARHLPGGGVASTALVGTVHAATLGTLVADAGGAGDAGDASGDRDGDRDGDAAGPPHRPGNGRGRAHDGSQSSDEAHVE</sequence>
<accession>A0ABD5W5S5</accession>
<reference evidence="3 4" key="1">
    <citation type="journal article" date="2019" name="Int. J. Syst. Evol. Microbiol.">
        <title>The Global Catalogue of Microorganisms (GCM) 10K type strain sequencing project: providing services to taxonomists for standard genome sequencing and annotation.</title>
        <authorList>
            <consortium name="The Broad Institute Genomics Platform"/>
            <consortium name="The Broad Institute Genome Sequencing Center for Infectious Disease"/>
            <person name="Wu L."/>
            <person name="Ma J."/>
        </authorList>
    </citation>
    <scope>NUCLEOTIDE SEQUENCE [LARGE SCALE GENOMIC DNA]</scope>
    <source>
        <strain evidence="3 4">DT31</strain>
    </source>
</reference>
<comment type="caution">
    <text evidence="3">The sequence shown here is derived from an EMBL/GenBank/DDBJ whole genome shotgun (WGS) entry which is preliminary data.</text>
</comment>
<gene>
    <name evidence="3" type="ORF">ACFQL9_03235</name>
</gene>
<name>A0ABD5W5S5_9EURY</name>
<keyword evidence="2" id="KW-1133">Transmembrane helix</keyword>
<feature type="region of interest" description="Disordered" evidence="1">
    <location>
        <begin position="255"/>
        <end position="301"/>
    </location>
</feature>
<organism evidence="3 4">
    <name type="scientific">Halobaculum lipolyticum</name>
    <dbReference type="NCBI Taxonomy" id="3032001"/>
    <lineage>
        <taxon>Archaea</taxon>
        <taxon>Methanobacteriati</taxon>
        <taxon>Methanobacteriota</taxon>
        <taxon>Stenosarchaea group</taxon>
        <taxon>Halobacteria</taxon>
        <taxon>Halobacteriales</taxon>
        <taxon>Haloferacaceae</taxon>
        <taxon>Halobaculum</taxon>
    </lineage>
</organism>
<protein>
    <submittedName>
        <fullName evidence="3">Uncharacterized protein</fullName>
    </submittedName>
</protein>
<keyword evidence="2" id="KW-0812">Transmembrane</keyword>
<dbReference type="AlphaFoldDB" id="A0ABD5W5S5"/>
<evidence type="ECO:0000313" key="3">
    <source>
        <dbReference type="EMBL" id="MFC7068642.1"/>
    </source>
</evidence>
<keyword evidence="4" id="KW-1185">Reference proteome</keyword>
<dbReference type="RefSeq" id="WP_284033550.1">
    <property type="nucleotide sequence ID" value="NZ_CP126155.1"/>
</dbReference>
<dbReference type="GeneID" id="81126840"/>
<feature type="compositionally biased region" description="Basic and acidic residues" evidence="1">
    <location>
        <begin position="263"/>
        <end position="273"/>
    </location>
</feature>
<keyword evidence="2" id="KW-0472">Membrane</keyword>
<feature type="transmembrane region" description="Helical" evidence="2">
    <location>
        <begin position="134"/>
        <end position="153"/>
    </location>
</feature>